<evidence type="ECO:0000313" key="3">
    <source>
        <dbReference type="EMBL" id="MDO6576247.1"/>
    </source>
</evidence>
<evidence type="ECO:0000256" key="1">
    <source>
        <dbReference type="ARBA" id="ARBA00008645"/>
    </source>
</evidence>
<evidence type="ECO:0000313" key="4">
    <source>
        <dbReference type="Proteomes" id="UP001170717"/>
    </source>
</evidence>
<sequence length="271" mass="30230">MVFQSSANHIIDNNNVNVIGSGTKTLMLAHGFGCDQNMWKYLTPYLEQKYKIVLFDYVGCGKSNVSAFDKSRYEELEGYAQDVIDICEALELTEVTFIGHSVSGIIGYLASVIAPQHFSNFVLICPSPCFLNLPPDYFGGFEKEDLEELINLMDKNYIGWASYLAPLVMGGENDPTLVKELESSFCSTDPKYAKPFAKATFFSDYRNVLPTISFPSLILQSRSDSLTAVEVGKYMHEKTPLSSLEVIDAHGHCLHMTNPITIAEKIEQFVS</sequence>
<comment type="caution">
    <text evidence="3">The sequence shown here is derived from an EMBL/GenBank/DDBJ whole genome shotgun (WGS) entry which is preliminary data.</text>
</comment>
<reference evidence="3" key="1">
    <citation type="submission" date="2023-07" db="EMBL/GenBank/DDBJ databases">
        <title>Genome content predicts the carbon catabolic preferences of heterotrophic bacteria.</title>
        <authorList>
            <person name="Gralka M."/>
        </authorList>
    </citation>
    <scope>NUCLEOTIDE SEQUENCE</scope>
    <source>
        <strain evidence="3">F2M12</strain>
    </source>
</reference>
<dbReference type="InterPro" id="IPR000073">
    <property type="entry name" value="AB_hydrolase_1"/>
</dbReference>
<dbReference type="EMBL" id="JAUOQI010000001">
    <property type="protein sequence ID" value="MDO6576247.1"/>
    <property type="molecule type" value="Genomic_DNA"/>
</dbReference>
<dbReference type="Pfam" id="PF00561">
    <property type="entry name" value="Abhydrolase_1"/>
    <property type="match status" value="1"/>
</dbReference>
<dbReference type="RefSeq" id="WP_061997661.1">
    <property type="nucleotide sequence ID" value="NZ_CAXIBE010000128.1"/>
</dbReference>
<dbReference type="PANTHER" id="PTHR43039">
    <property type="entry name" value="ESTERASE-RELATED"/>
    <property type="match status" value="1"/>
</dbReference>
<dbReference type="InterPro" id="IPR029058">
    <property type="entry name" value="AB_hydrolase_fold"/>
</dbReference>
<proteinExistence type="inferred from homology"/>
<comment type="similarity">
    <text evidence="1">Belongs to the AB hydrolase superfamily.</text>
</comment>
<protein>
    <submittedName>
        <fullName evidence="3">Alpha/beta hydrolase</fullName>
    </submittedName>
</protein>
<dbReference type="AlphaFoldDB" id="A0AAW7YWZ2"/>
<keyword evidence="3" id="KW-0378">Hydrolase</keyword>
<feature type="domain" description="AB hydrolase-1" evidence="2">
    <location>
        <begin position="25"/>
        <end position="259"/>
    </location>
</feature>
<evidence type="ECO:0000259" key="2">
    <source>
        <dbReference type="Pfam" id="PF00561"/>
    </source>
</evidence>
<gene>
    <name evidence="3" type="ORF">Q4527_02540</name>
</gene>
<dbReference type="Gene3D" id="3.40.50.1820">
    <property type="entry name" value="alpha/beta hydrolase"/>
    <property type="match status" value="1"/>
</dbReference>
<name>A0AAW7YWZ2_9ALTE</name>
<dbReference type="Proteomes" id="UP001170717">
    <property type="component" value="Unassembled WGS sequence"/>
</dbReference>
<accession>A0AAW7YWZ2</accession>
<organism evidence="3 4">
    <name type="scientific">Alteromonas stellipolaris</name>
    <dbReference type="NCBI Taxonomy" id="233316"/>
    <lineage>
        <taxon>Bacteria</taxon>
        <taxon>Pseudomonadati</taxon>
        <taxon>Pseudomonadota</taxon>
        <taxon>Gammaproteobacteria</taxon>
        <taxon>Alteromonadales</taxon>
        <taxon>Alteromonadaceae</taxon>
        <taxon>Alteromonas/Salinimonas group</taxon>
        <taxon>Alteromonas</taxon>
    </lineage>
</organism>
<dbReference type="SUPFAM" id="SSF53474">
    <property type="entry name" value="alpha/beta-Hydrolases"/>
    <property type="match status" value="1"/>
</dbReference>
<dbReference type="GO" id="GO:0016787">
    <property type="term" value="F:hydrolase activity"/>
    <property type="evidence" value="ECO:0007669"/>
    <property type="project" value="UniProtKB-KW"/>
</dbReference>